<dbReference type="Proteomes" id="UP001050691">
    <property type="component" value="Unassembled WGS sequence"/>
</dbReference>
<evidence type="ECO:0000313" key="2">
    <source>
        <dbReference type="Proteomes" id="UP001050691"/>
    </source>
</evidence>
<gene>
    <name evidence="1" type="ORF">Clacol_004656</name>
</gene>
<organism evidence="1 2">
    <name type="scientific">Clathrus columnatus</name>
    <dbReference type="NCBI Taxonomy" id="1419009"/>
    <lineage>
        <taxon>Eukaryota</taxon>
        <taxon>Fungi</taxon>
        <taxon>Dikarya</taxon>
        <taxon>Basidiomycota</taxon>
        <taxon>Agaricomycotina</taxon>
        <taxon>Agaricomycetes</taxon>
        <taxon>Phallomycetidae</taxon>
        <taxon>Phallales</taxon>
        <taxon>Clathraceae</taxon>
        <taxon>Clathrus</taxon>
    </lineage>
</organism>
<evidence type="ECO:0000313" key="1">
    <source>
        <dbReference type="EMBL" id="GJJ10430.1"/>
    </source>
</evidence>
<name>A0AAV5ABY5_9AGAM</name>
<sequence length="131" mass="14732">MSNEMRITLAILAKELELLMRGEHLQRNANVQIKLNEHLGTLPGFTMVDADNIGYHTPAIVVGEDRIFPLAIFEPGAWPRRPQYQQVVSEVRPVTILPDGTTVKAFKRLISGAKKDNVDAELLQKIFLVDE</sequence>
<accession>A0AAV5ABY5</accession>
<protein>
    <submittedName>
        <fullName evidence="1">Uncharacterized protein</fullName>
    </submittedName>
</protein>
<comment type="caution">
    <text evidence="1">The sequence shown here is derived from an EMBL/GenBank/DDBJ whole genome shotgun (WGS) entry which is preliminary data.</text>
</comment>
<dbReference type="AlphaFoldDB" id="A0AAV5ABY5"/>
<proteinExistence type="predicted"/>
<reference evidence="1" key="1">
    <citation type="submission" date="2021-10" db="EMBL/GenBank/DDBJ databases">
        <title>De novo Genome Assembly of Clathrus columnatus (Basidiomycota, Fungi) Using Illumina and Nanopore Sequence Data.</title>
        <authorList>
            <person name="Ogiso-Tanaka E."/>
            <person name="Itagaki H."/>
            <person name="Hosoya T."/>
            <person name="Hosaka K."/>
        </authorList>
    </citation>
    <scope>NUCLEOTIDE SEQUENCE</scope>
    <source>
        <strain evidence="1">MO-923</strain>
    </source>
</reference>
<dbReference type="EMBL" id="BPWL01000005">
    <property type="protein sequence ID" value="GJJ10430.1"/>
    <property type="molecule type" value="Genomic_DNA"/>
</dbReference>
<keyword evidence="2" id="KW-1185">Reference proteome</keyword>